<dbReference type="PROSITE" id="PS51462">
    <property type="entry name" value="NUDIX"/>
    <property type="match status" value="1"/>
</dbReference>
<evidence type="ECO:0000256" key="4">
    <source>
        <dbReference type="ARBA" id="ARBA00022801"/>
    </source>
</evidence>
<dbReference type="AlphaFoldDB" id="A0A1I4KX69"/>
<organism evidence="7 8">
    <name type="scientific">Salibacterium qingdaonense</name>
    <dbReference type="NCBI Taxonomy" id="266892"/>
    <lineage>
        <taxon>Bacteria</taxon>
        <taxon>Bacillati</taxon>
        <taxon>Bacillota</taxon>
        <taxon>Bacilli</taxon>
        <taxon>Bacillales</taxon>
        <taxon>Bacillaceae</taxon>
    </lineage>
</organism>
<proteinExistence type="inferred from homology"/>
<dbReference type="PANTHER" id="PTHR43758:SF2">
    <property type="entry name" value="OXIDIZED PURINE NUCLEOSIDE TRIPHOSPHATE HYDROLASE"/>
    <property type="match status" value="1"/>
</dbReference>
<dbReference type="CDD" id="cd18886">
    <property type="entry name" value="NUDIX_MutT_Nudt1"/>
    <property type="match status" value="1"/>
</dbReference>
<evidence type="ECO:0000313" key="8">
    <source>
        <dbReference type="Proteomes" id="UP000199668"/>
    </source>
</evidence>
<evidence type="ECO:0000256" key="5">
    <source>
        <dbReference type="ARBA" id="ARBA00022842"/>
    </source>
</evidence>
<keyword evidence="8" id="KW-1185">Reference proteome</keyword>
<reference evidence="7 8" key="1">
    <citation type="submission" date="2016-10" db="EMBL/GenBank/DDBJ databases">
        <authorList>
            <person name="de Groot N.N."/>
        </authorList>
    </citation>
    <scope>NUCLEOTIDE SEQUENCE [LARGE SCALE GENOMIC DNA]</scope>
    <source>
        <strain evidence="7 8">CGMCC 1.6134</strain>
    </source>
</reference>
<evidence type="ECO:0000259" key="6">
    <source>
        <dbReference type="PROSITE" id="PS51462"/>
    </source>
</evidence>
<dbReference type="RefSeq" id="WP_090926290.1">
    <property type="nucleotide sequence ID" value="NZ_FOTY01000006.1"/>
</dbReference>
<dbReference type="PANTHER" id="PTHR43758">
    <property type="entry name" value="7,8-DIHYDRO-8-OXOGUANINE TRIPHOSPHATASE"/>
    <property type="match status" value="1"/>
</dbReference>
<dbReference type="STRING" id="266892.SAMN04488054_10626"/>
<feature type="domain" description="Nudix hydrolase" evidence="6">
    <location>
        <begin position="1"/>
        <end position="127"/>
    </location>
</feature>
<dbReference type="InterPro" id="IPR015797">
    <property type="entry name" value="NUDIX_hydrolase-like_dom_sf"/>
</dbReference>
<dbReference type="EMBL" id="FOTY01000006">
    <property type="protein sequence ID" value="SFL83119.1"/>
    <property type="molecule type" value="Genomic_DNA"/>
</dbReference>
<dbReference type="PRINTS" id="PR00502">
    <property type="entry name" value="NUDIXFAMILY"/>
</dbReference>
<dbReference type="SUPFAM" id="SSF55811">
    <property type="entry name" value="Nudix"/>
    <property type="match status" value="1"/>
</dbReference>
<dbReference type="Gene3D" id="3.90.79.10">
    <property type="entry name" value="Nucleoside Triphosphate Pyrophosphohydrolase"/>
    <property type="match status" value="1"/>
</dbReference>
<gene>
    <name evidence="7" type="ORF">SAMN04488054_10626</name>
</gene>
<accession>A0A1I4KX69</accession>
<keyword evidence="3" id="KW-0479">Metal-binding</keyword>
<dbReference type="GO" id="GO:0046872">
    <property type="term" value="F:metal ion binding"/>
    <property type="evidence" value="ECO:0007669"/>
    <property type="project" value="UniProtKB-KW"/>
</dbReference>
<dbReference type="GO" id="GO:0016818">
    <property type="term" value="F:hydrolase activity, acting on acid anhydrides, in phosphorus-containing anhydrides"/>
    <property type="evidence" value="ECO:0007669"/>
    <property type="project" value="TreeGrafter"/>
</dbReference>
<comment type="cofactor">
    <cofactor evidence="1">
        <name>Mg(2+)</name>
        <dbReference type="ChEBI" id="CHEBI:18420"/>
    </cofactor>
</comment>
<evidence type="ECO:0000256" key="2">
    <source>
        <dbReference type="ARBA" id="ARBA00005582"/>
    </source>
</evidence>
<name>A0A1I4KX69_9BACI</name>
<keyword evidence="4" id="KW-0378">Hydrolase</keyword>
<keyword evidence="5" id="KW-0460">Magnesium</keyword>
<dbReference type="GO" id="GO:0005737">
    <property type="term" value="C:cytoplasm"/>
    <property type="evidence" value="ECO:0007669"/>
    <property type="project" value="TreeGrafter"/>
</dbReference>
<evidence type="ECO:0000256" key="1">
    <source>
        <dbReference type="ARBA" id="ARBA00001946"/>
    </source>
</evidence>
<protein>
    <submittedName>
        <fullName evidence="7">8-oxo-dGTP diphosphatase</fullName>
    </submittedName>
</protein>
<evidence type="ECO:0000256" key="3">
    <source>
        <dbReference type="ARBA" id="ARBA00022723"/>
    </source>
</evidence>
<dbReference type="Pfam" id="PF00293">
    <property type="entry name" value="NUDIX"/>
    <property type="match status" value="1"/>
</dbReference>
<dbReference type="InterPro" id="IPR000086">
    <property type="entry name" value="NUDIX_hydrolase_dom"/>
</dbReference>
<sequence length="154" mass="17876">MQRITNCFLHNTKDVLLLQKPSRNWWVPPGGKMESGESVREAVLREYREETGLTLLDPLLRGVFTFLVMGDEDLFSEWMMFSFEARSSRGTILEESPEGKLEHVPVERTAGLPMAEGDRTIFRHVLEDTGVLYGTFHYDRDFNLLHSHFDKEEL</sequence>
<evidence type="ECO:0000313" key="7">
    <source>
        <dbReference type="EMBL" id="SFL83119.1"/>
    </source>
</evidence>
<dbReference type="InterPro" id="IPR020476">
    <property type="entry name" value="Nudix_hydrolase"/>
</dbReference>
<comment type="similarity">
    <text evidence="2">Belongs to the Nudix hydrolase family.</text>
</comment>
<dbReference type="OrthoDB" id="9800186at2"/>
<dbReference type="Proteomes" id="UP000199668">
    <property type="component" value="Unassembled WGS sequence"/>
</dbReference>